<dbReference type="EMBL" id="PVNL01000056">
    <property type="protein sequence ID" value="PRQ07404.1"/>
    <property type="molecule type" value="Genomic_DNA"/>
</dbReference>
<dbReference type="GO" id="GO:0004180">
    <property type="term" value="F:carboxypeptidase activity"/>
    <property type="evidence" value="ECO:0007669"/>
    <property type="project" value="UniProtKB-KW"/>
</dbReference>
<accession>A0A2S9YQM7</accession>
<dbReference type="AlphaFoldDB" id="A0A2S9YQM7"/>
<dbReference type="InterPro" id="IPR012338">
    <property type="entry name" value="Beta-lactam/transpept-like"/>
</dbReference>
<keyword evidence="3" id="KW-0121">Carboxypeptidase</keyword>
<keyword evidence="3" id="KW-0645">Protease</keyword>
<protein>
    <submittedName>
        <fullName evidence="3">D-alanyl-D-alanine-carboxypeptidase/endopeptidase AmpH</fullName>
        <ecNumber evidence="3">3.4.-.-</ecNumber>
    </submittedName>
</protein>
<dbReference type="PANTHER" id="PTHR43283">
    <property type="entry name" value="BETA-LACTAMASE-RELATED"/>
    <property type="match status" value="1"/>
</dbReference>
<evidence type="ECO:0000313" key="4">
    <source>
        <dbReference type="Proteomes" id="UP000238823"/>
    </source>
</evidence>
<dbReference type="InterPro" id="IPR050789">
    <property type="entry name" value="Diverse_Enzym_Activities"/>
</dbReference>
<keyword evidence="1 3" id="KW-0378">Hydrolase</keyword>
<reference evidence="3 4" key="1">
    <citation type="submission" date="2018-03" db="EMBL/GenBank/DDBJ databases">
        <title>Draft Genome Sequences of the Obligatory Marine Myxobacteria Enhygromyxa salina SWB007.</title>
        <authorList>
            <person name="Poehlein A."/>
            <person name="Moghaddam J.A."/>
            <person name="Harms H."/>
            <person name="Alanjari M."/>
            <person name="Koenig G.M."/>
            <person name="Daniel R."/>
            <person name="Schaeberle T.F."/>
        </authorList>
    </citation>
    <scope>NUCLEOTIDE SEQUENCE [LARGE SCALE GENOMIC DNA]</scope>
    <source>
        <strain evidence="3 4">SWB007</strain>
    </source>
</reference>
<dbReference type="RefSeq" id="WP_181233740.1">
    <property type="nucleotide sequence ID" value="NZ_PVNL01000056.1"/>
</dbReference>
<comment type="caution">
    <text evidence="3">The sequence shown here is derived from an EMBL/GenBank/DDBJ whole genome shotgun (WGS) entry which is preliminary data.</text>
</comment>
<evidence type="ECO:0000259" key="2">
    <source>
        <dbReference type="Pfam" id="PF00144"/>
    </source>
</evidence>
<dbReference type="InterPro" id="IPR001466">
    <property type="entry name" value="Beta-lactam-related"/>
</dbReference>
<name>A0A2S9YQM7_9BACT</name>
<evidence type="ECO:0000256" key="1">
    <source>
        <dbReference type="ARBA" id="ARBA00022801"/>
    </source>
</evidence>
<dbReference type="EC" id="3.4.-.-" evidence="3"/>
<dbReference type="PROSITE" id="PS51257">
    <property type="entry name" value="PROKAR_LIPOPROTEIN"/>
    <property type="match status" value="1"/>
</dbReference>
<dbReference type="Proteomes" id="UP000238823">
    <property type="component" value="Unassembled WGS sequence"/>
</dbReference>
<dbReference type="PANTHER" id="PTHR43283:SF11">
    <property type="entry name" value="BETA-LACTAMASE-RELATED DOMAIN-CONTAINING PROTEIN"/>
    <property type="match status" value="1"/>
</dbReference>
<dbReference type="Pfam" id="PF00144">
    <property type="entry name" value="Beta-lactamase"/>
    <property type="match status" value="1"/>
</dbReference>
<dbReference type="SUPFAM" id="SSF56601">
    <property type="entry name" value="beta-lactamase/transpeptidase-like"/>
    <property type="match status" value="1"/>
</dbReference>
<gene>
    <name evidence="3" type="primary">ampH_1</name>
    <name evidence="3" type="ORF">ENSA7_28850</name>
</gene>
<feature type="domain" description="Beta-lactamase-related" evidence="2">
    <location>
        <begin position="48"/>
        <end position="379"/>
    </location>
</feature>
<sequence length="603" mass="64720">MPRWIALIAATLVGPLGLGGCSGPDPATTREAPRERPRYVETRETITRLAEDLIRANDITGISLALVDGDEIVWATGWGLADVDARLRAGPRTVYNVGSIAKPITAAAILQAVERGQLKLDQTLAELIPELDLAGTAEHEITLAHLLTHQSGLPSDWFVHSLSEAAPPFSEIVGEIQGVELVAVPGSQTVYSNLGMTLAGVALERASGRPYAELVTESLLRPAGMRTAYFSGGPAPEPVLLPTHDGPRGLAAIERAAAYRERKARLDPEFRMAPAGGLHASVLDLAGFARLLLANGRVGATQLLAPAQVEAMLTRHNEALPLDLDHSFGYAWFLDHAELDWVGRVAWHGGRTYYHHARLILLPDHGLAVAVASNSLTAGRAVESLAVETLISALQEKHGLDPPPPPPGTDHSRATSEATTAFLAAHAGEYATSVGVSTVGLHEGEVWSRAKVGSGRLTIDGPDTGTVESMPGARIRFIDVADAHLMIVERGVVRRRGGVRLPPPPPIPPAWLARVGRWAVVDRPGEVSTIREPTLSVNNGRLTLEFLGLLEHPPLPVLMALHPLDDRRARVEGLARGQGMIIEVRGEGDDERIWWSGRELKRQ</sequence>
<dbReference type="Gene3D" id="3.40.710.10">
    <property type="entry name" value="DD-peptidase/beta-lactamase superfamily"/>
    <property type="match status" value="1"/>
</dbReference>
<organism evidence="3 4">
    <name type="scientific">Enhygromyxa salina</name>
    <dbReference type="NCBI Taxonomy" id="215803"/>
    <lineage>
        <taxon>Bacteria</taxon>
        <taxon>Pseudomonadati</taxon>
        <taxon>Myxococcota</taxon>
        <taxon>Polyangia</taxon>
        <taxon>Nannocystales</taxon>
        <taxon>Nannocystaceae</taxon>
        <taxon>Enhygromyxa</taxon>
    </lineage>
</organism>
<evidence type="ECO:0000313" key="3">
    <source>
        <dbReference type="EMBL" id="PRQ07404.1"/>
    </source>
</evidence>
<proteinExistence type="predicted"/>